<dbReference type="Proteomes" id="UP000766486">
    <property type="component" value="Unassembled WGS sequence"/>
</dbReference>
<reference evidence="1 2" key="1">
    <citation type="submission" date="2019-06" db="EMBL/GenBank/DDBJ databases">
        <authorList>
            <person name="Broberg M."/>
        </authorList>
    </citation>
    <scope>NUCLEOTIDE SEQUENCE [LARGE SCALE GENOMIC DNA]</scope>
</reference>
<dbReference type="InterPro" id="IPR029058">
    <property type="entry name" value="AB_hydrolase_fold"/>
</dbReference>
<protein>
    <submittedName>
        <fullName evidence="1">Uncharacterized protein</fullName>
    </submittedName>
</protein>
<sequence length="52" mass="6155">ESTPEHPVRVVPGGVHCSDFYGQNWDVNEDVKKIAYEEVDNIREWVNEFYEQ</sequence>
<dbReference type="EMBL" id="CABFNS010001138">
    <property type="protein sequence ID" value="VUC38239.1"/>
    <property type="molecule type" value="Genomic_DNA"/>
</dbReference>
<name>A0ABY6V6B4_BIOOC</name>
<comment type="caution">
    <text evidence="1">The sequence shown here is derived from an EMBL/GenBank/DDBJ whole genome shotgun (WGS) entry which is preliminary data.</text>
</comment>
<organism evidence="1 2">
    <name type="scientific">Bionectria ochroleuca</name>
    <name type="common">Gliocladium roseum</name>
    <dbReference type="NCBI Taxonomy" id="29856"/>
    <lineage>
        <taxon>Eukaryota</taxon>
        <taxon>Fungi</taxon>
        <taxon>Dikarya</taxon>
        <taxon>Ascomycota</taxon>
        <taxon>Pezizomycotina</taxon>
        <taxon>Sordariomycetes</taxon>
        <taxon>Hypocreomycetidae</taxon>
        <taxon>Hypocreales</taxon>
        <taxon>Bionectriaceae</taxon>
        <taxon>Clonostachys</taxon>
    </lineage>
</organism>
<accession>A0ABY6V6B4</accession>
<evidence type="ECO:0000313" key="2">
    <source>
        <dbReference type="Proteomes" id="UP000766486"/>
    </source>
</evidence>
<feature type="non-terminal residue" evidence="1">
    <location>
        <position position="1"/>
    </location>
</feature>
<keyword evidence="2" id="KW-1185">Reference proteome</keyword>
<proteinExistence type="predicted"/>
<evidence type="ECO:0000313" key="1">
    <source>
        <dbReference type="EMBL" id="VUC38239.1"/>
    </source>
</evidence>
<dbReference type="Gene3D" id="3.40.50.1820">
    <property type="entry name" value="alpha/beta hydrolase"/>
    <property type="match status" value="1"/>
</dbReference>
<gene>
    <name evidence="1" type="ORF">CLO192961_LOCUS496102</name>
</gene>